<evidence type="ECO:0000313" key="1">
    <source>
        <dbReference type="EMBL" id="GGE33284.1"/>
    </source>
</evidence>
<organism evidence="1 2">
    <name type="scientific">Sphingobacterium cellulitidis</name>
    <dbReference type="NCBI Taxonomy" id="1768011"/>
    <lineage>
        <taxon>Bacteria</taxon>
        <taxon>Pseudomonadati</taxon>
        <taxon>Bacteroidota</taxon>
        <taxon>Sphingobacteriia</taxon>
        <taxon>Sphingobacteriales</taxon>
        <taxon>Sphingobacteriaceae</taxon>
        <taxon>Sphingobacterium</taxon>
    </lineage>
</organism>
<dbReference type="AlphaFoldDB" id="A0A8H9G3X4"/>
<name>A0A8H9G3X4_9SPHI</name>
<dbReference type="Gene3D" id="3.20.20.80">
    <property type="entry name" value="Glycosidases"/>
    <property type="match status" value="1"/>
</dbReference>
<sequence length="600" mass="69196">MFAFIQSINLNLNQMRFKYVNILYSAILLFGVQQSLQGQSFSGTDDLGRKLPLQDAVGAKKEGKQVGIFYFLWQGDSGSPTSETHWDLTKLYQDHPEVYHDFHHKNWGGGSAGAGRYYFWGEPIYGYYRGDDQWVHLKNMQLLADADVDFLVIDATNRLTYTKQVKSLLGAMKTLMDQGKKAPKIVFYTNTKSGDAMQEIYDTFYSPAVSDPQKDSWYFLDGKPLIIGLSKEAKGRDYESFFTIRESQWPNEPEKVDGWPWIEFQRPQKVYKNNRGEKEIVNVSASQHPNLDASMGGSAFYGKSGNWGRSYRNNSAGNPDKDIFYGYNIQEQWDFALKQDVPFVFITGWNEWIAGKWQRTDEHKDQAHFVDQASPEYSRDIEPTWTSGLKDNYYMQMISNIRRYKGTDEVPVIEKTKEIPAIHSWNKVKDLYVDYVGDVLHRNHPGAQTEPKVQYVNESGRNDIKNIKVSATDRVLGFYVETVNPLSTTKTDNWMTLWLNSDNNNKTGWHGYDYRVIRGNQLQKCVDGFWEDDKLLEFEEKGNALLIKVPVSDIGMSKEGYSMEFKWSDNMMKDDPLDWYVNGDAAPGGRLNLLIQVQKR</sequence>
<dbReference type="Proteomes" id="UP000614460">
    <property type="component" value="Unassembled WGS sequence"/>
</dbReference>
<gene>
    <name evidence="1" type="ORF">GCM10011516_33700</name>
</gene>
<comment type="caution">
    <text evidence="1">The sequence shown here is derived from an EMBL/GenBank/DDBJ whole genome shotgun (WGS) entry which is preliminary data.</text>
</comment>
<proteinExistence type="predicted"/>
<reference evidence="1" key="1">
    <citation type="journal article" date="2014" name="Int. J. Syst. Evol. Microbiol.">
        <title>Complete genome sequence of Corynebacterium casei LMG S-19264T (=DSM 44701T), isolated from a smear-ripened cheese.</title>
        <authorList>
            <consortium name="US DOE Joint Genome Institute (JGI-PGF)"/>
            <person name="Walter F."/>
            <person name="Albersmeier A."/>
            <person name="Kalinowski J."/>
            <person name="Ruckert C."/>
        </authorList>
    </citation>
    <scope>NUCLEOTIDE SEQUENCE</scope>
    <source>
        <strain evidence="1">CGMCC 1.15966</strain>
    </source>
</reference>
<protein>
    <submittedName>
        <fullName evidence="1">Uncharacterized protein</fullName>
    </submittedName>
</protein>
<dbReference type="EMBL" id="BMKM01000014">
    <property type="protein sequence ID" value="GGE33284.1"/>
    <property type="molecule type" value="Genomic_DNA"/>
</dbReference>
<accession>A0A8H9G3X4</accession>
<evidence type="ECO:0000313" key="2">
    <source>
        <dbReference type="Proteomes" id="UP000614460"/>
    </source>
</evidence>
<keyword evidence="2" id="KW-1185">Reference proteome</keyword>
<reference evidence="1" key="2">
    <citation type="submission" date="2020-09" db="EMBL/GenBank/DDBJ databases">
        <authorList>
            <person name="Sun Q."/>
            <person name="Zhou Y."/>
        </authorList>
    </citation>
    <scope>NUCLEOTIDE SEQUENCE</scope>
    <source>
        <strain evidence="1">CGMCC 1.15966</strain>
    </source>
</reference>